<evidence type="ECO:0000313" key="3">
    <source>
        <dbReference type="Proteomes" id="UP000290289"/>
    </source>
</evidence>
<reference evidence="2 3" key="1">
    <citation type="submission" date="2018-10" db="EMBL/GenBank/DDBJ databases">
        <title>A high-quality apple genome assembly.</title>
        <authorList>
            <person name="Hu J."/>
        </authorList>
    </citation>
    <scope>NUCLEOTIDE SEQUENCE [LARGE SCALE GENOMIC DNA]</scope>
    <source>
        <strain evidence="3">cv. HFTH1</strain>
        <tissue evidence="2">Young leaf</tissue>
    </source>
</reference>
<keyword evidence="3" id="KW-1185">Reference proteome</keyword>
<dbReference type="EMBL" id="RDQH01000328">
    <property type="protein sequence ID" value="RXI06870.1"/>
    <property type="molecule type" value="Genomic_DNA"/>
</dbReference>
<organism evidence="2 3">
    <name type="scientific">Malus domestica</name>
    <name type="common">Apple</name>
    <name type="synonym">Pyrus malus</name>
    <dbReference type="NCBI Taxonomy" id="3750"/>
    <lineage>
        <taxon>Eukaryota</taxon>
        <taxon>Viridiplantae</taxon>
        <taxon>Streptophyta</taxon>
        <taxon>Embryophyta</taxon>
        <taxon>Tracheophyta</taxon>
        <taxon>Spermatophyta</taxon>
        <taxon>Magnoliopsida</taxon>
        <taxon>eudicotyledons</taxon>
        <taxon>Gunneridae</taxon>
        <taxon>Pentapetalae</taxon>
        <taxon>rosids</taxon>
        <taxon>fabids</taxon>
        <taxon>Rosales</taxon>
        <taxon>Rosaceae</taxon>
        <taxon>Amygdaloideae</taxon>
        <taxon>Maleae</taxon>
        <taxon>Malus</taxon>
    </lineage>
</organism>
<feature type="region of interest" description="Disordered" evidence="1">
    <location>
        <begin position="1"/>
        <end position="24"/>
    </location>
</feature>
<dbReference type="Proteomes" id="UP000290289">
    <property type="component" value="Chromosome 2"/>
</dbReference>
<gene>
    <name evidence="2" type="ORF">DVH24_026006</name>
</gene>
<comment type="caution">
    <text evidence="2">The sequence shown here is derived from an EMBL/GenBank/DDBJ whole genome shotgun (WGS) entry which is preliminary data.</text>
</comment>
<name>A0A498KEU4_MALDO</name>
<dbReference type="AlphaFoldDB" id="A0A498KEU4"/>
<accession>A0A498KEU4</accession>
<proteinExistence type="predicted"/>
<protein>
    <submittedName>
        <fullName evidence="2">Uncharacterized protein</fullName>
    </submittedName>
</protein>
<feature type="compositionally biased region" description="Basic and acidic residues" evidence="1">
    <location>
        <begin position="9"/>
        <end position="24"/>
    </location>
</feature>
<evidence type="ECO:0000313" key="2">
    <source>
        <dbReference type="EMBL" id="RXI06870.1"/>
    </source>
</evidence>
<evidence type="ECO:0000256" key="1">
    <source>
        <dbReference type="SAM" id="MobiDB-lite"/>
    </source>
</evidence>
<sequence length="172" mass="18708">MAAASFAEGKVHAHGDSTQEQLKEEKGWTPVLVMRGRSANRGRSLASGDGRSYDNVVRGNKIWVLHSDLVFKWCLMAYGGSDTGIAGGKSGVAEQANESESKGKCVKEVTDLETGEEVFMEIEEGVIEQVQIGGNREMIRSEAKKGAGPSYNLEDDRTLPKAAHHAFLFDYT</sequence>